<evidence type="ECO:0000313" key="6">
    <source>
        <dbReference type="Proteomes" id="UP000324550"/>
    </source>
</evidence>
<dbReference type="PROSITE" id="PS51203">
    <property type="entry name" value="CS"/>
    <property type="match status" value="1"/>
</dbReference>
<evidence type="ECO:0000256" key="2">
    <source>
        <dbReference type="RuleBase" id="RU003616"/>
    </source>
</evidence>
<evidence type="ECO:0000313" key="5">
    <source>
        <dbReference type="EMBL" id="TYA59000.1"/>
    </source>
</evidence>
<dbReference type="RefSeq" id="WP_148452825.1">
    <property type="nucleotide sequence ID" value="NZ_VSFC01000012.1"/>
</dbReference>
<proteinExistence type="inferred from homology"/>
<dbReference type="SUPFAM" id="SSF49764">
    <property type="entry name" value="HSP20-like chaperones"/>
    <property type="match status" value="1"/>
</dbReference>
<comment type="caution">
    <text evidence="5">The sequence shown here is derived from an EMBL/GenBank/DDBJ whole genome shotgun (WGS) entry which is preliminary data.</text>
</comment>
<organism evidence="5 6">
    <name type="scientific">Formosa maritima</name>
    <dbReference type="NCBI Taxonomy" id="2592046"/>
    <lineage>
        <taxon>Bacteria</taxon>
        <taxon>Pseudomonadati</taxon>
        <taxon>Bacteroidota</taxon>
        <taxon>Flavobacteriia</taxon>
        <taxon>Flavobacteriales</taxon>
        <taxon>Flavobacteriaceae</taxon>
        <taxon>Formosa</taxon>
    </lineage>
</organism>
<dbReference type="InterPro" id="IPR008978">
    <property type="entry name" value="HSP20-like_chaperone"/>
</dbReference>
<dbReference type="PANTHER" id="PTHR11527">
    <property type="entry name" value="HEAT-SHOCK PROTEIN 20 FAMILY MEMBER"/>
    <property type="match status" value="1"/>
</dbReference>
<comment type="similarity">
    <text evidence="1 2">Belongs to the small heat shock protein (HSP20) family.</text>
</comment>
<feature type="domain" description="SHSP" evidence="3">
    <location>
        <begin position="45"/>
        <end position="158"/>
    </location>
</feature>
<dbReference type="EMBL" id="VSFC01000012">
    <property type="protein sequence ID" value="TYA59000.1"/>
    <property type="molecule type" value="Genomic_DNA"/>
</dbReference>
<name>A0A5D0GJM3_9FLAO</name>
<evidence type="ECO:0000256" key="1">
    <source>
        <dbReference type="PROSITE-ProRule" id="PRU00285"/>
    </source>
</evidence>
<dbReference type="InterPro" id="IPR007052">
    <property type="entry name" value="CS_dom"/>
</dbReference>
<evidence type="ECO:0000259" key="4">
    <source>
        <dbReference type="PROSITE" id="PS51203"/>
    </source>
</evidence>
<dbReference type="InterPro" id="IPR002068">
    <property type="entry name" value="A-crystallin/Hsp20_dom"/>
</dbReference>
<dbReference type="InterPro" id="IPR031107">
    <property type="entry name" value="Small_HSP"/>
</dbReference>
<sequence>MSTLVKVPKNGGLPNTISNVNFPSFSNWIEDIFKSDLPNVFPSSFNTGMSLPKVNIKEKSDSFVVEMAIPGIKKSDLQIDIDNNNLCISSETKEETEQKEDNYTRKEFGYSSFKRTFTLPESVDDSKIDAVYFDGILNITLPKKEEAKKKPIRTIKVT</sequence>
<accession>A0A5D0GJM3</accession>
<feature type="domain" description="CS" evidence="4">
    <location>
        <begin position="49"/>
        <end position="154"/>
    </location>
</feature>
<dbReference type="OrthoDB" id="9814487at2"/>
<reference evidence="5 6" key="1">
    <citation type="submission" date="2019-08" db="EMBL/GenBank/DDBJ databases">
        <title>Formosa sediminis sp. nov., isolated from marine sediment.</title>
        <authorList>
            <person name="Cao W.R."/>
        </authorList>
    </citation>
    <scope>NUCLEOTIDE SEQUENCE [LARGE SCALE GENOMIC DNA]</scope>
    <source>
        <strain evidence="5 6">1494</strain>
    </source>
</reference>
<evidence type="ECO:0000259" key="3">
    <source>
        <dbReference type="PROSITE" id="PS01031"/>
    </source>
</evidence>
<dbReference type="CDD" id="cd06464">
    <property type="entry name" value="ACD_sHsps-like"/>
    <property type="match status" value="1"/>
</dbReference>
<keyword evidence="6" id="KW-1185">Reference proteome</keyword>
<gene>
    <name evidence="5" type="ORF">FVF61_02295</name>
</gene>
<dbReference type="Pfam" id="PF00011">
    <property type="entry name" value="HSP20"/>
    <property type="match status" value="1"/>
</dbReference>
<protein>
    <submittedName>
        <fullName evidence="5">Hsp20/alpha crystallin family protein</fullName>
    </submittedName>
</protein>
<dbReference type="PROSITE" id="PS01031">
    <property type="entry name" value="SHSP"/>
    <property type="match status" value="1"/>
</dbReference>
<dbReference type="Gene3D" id="2.60.40.790">
    <property type="match status" value="1"/>
</dbReference>
<dbReference type="Proteomes" id="UP000324550">
    <property type="component" value="Unassembled WGS sequence"/>
</dbReference>
<dbReference type="AlphaFoldDB" id="A0A5D0GJM3"/>